<keyword evidence="3" id="KW-1185">Reference proteome</keyword>
<dbReference type="InterPro" id="IPR051681">
    <property type="entry name" value="Ser/Thr_Kinases-Pseudokinases"/>
</dbReference>
<name>A0A5N6R7U8_9ROSI</name>
<dbReference type="OrthoDB" id="339325at2759"/>
<dbReference type="Gene3D" id="3.30.200.20">
    <property type="entry name" value="Phosphorylase Kinase, domain 1"/>
    <property type="match status" value="1"/>
</dbReference>
<proteinExistence type="predicted"/>
<evidence type="ECO:0000259" key="1">
    <source>
        <dbReference type="PROSITE" id="PS50011"/>
    </source>
</evidence>
<dbReference type="FunFam" id="1.10.510.10:FF:000193">
    <property type="entry name" value="Serine/threonine-protein kinase CTR1"/>
    <property type="match status" value="1"/>
</dbReference>
<dbReference type="Pfam" id="PF14381">
    <property type="entry name" value="EDR1_CTR1_ARMC3_pept"/>
    <property type="match status" value="1"/>
</dbReference>
<gene>
    <name evidence="2" type="ORF">FH972_013808</name>
</gene>
<dbReference type="PROSITE" id="PS50011">
    <property type="entry name" value="PROTEIN_KINASE_DOM"/>
    <property type="match status" value="1"/>
</dbReference>
<sequence length="924" mass="103749">MPHRTTYFFPRQFPDRGLHPGSCKQLLDHEQINKKVASTTCASTTTKETFYTERDRKWLKDASFTVAKKDVSAEPSDLFTRDDKLQYAKSKQQQFAAFCDWLVERKGERSGHVKSSSSSSRLSCVDDDDRELLLPKDQAAEPVKDHGIDRNFDRQVSLPRLSSEGSSYAGSLFSGTTTFDGNLSCDIVKASTTTTRQEEEAVEVEVESKESLAQRVRESHYLQLTFARRLSSQASLACEPLFMVESTGPVASDAETVSYRLWVNGCLSYTDKISDGFYNILGMNPYLWLMCNDEEEGRRMPPLISLKAVDSSETSMEVVLVDRRGDSRLKELEDKAQELYCASENTLMLVKKLGKLVAIYMGGSFPVEQEDLHMRWKVVSNRMREFQKCIVLPIGSLSMGLCRHRAILFKKLADYIGLPCRIARGCRYCVADHRSSCLVKVEDDKQFSREYVVDLVGEPGNVHGPDSSINGGLLSPMPSPFQISHLKEFQQPYRDIASSCQNLNSEHMCAPTKNPLYSGCGEEGPRIMESSLTPFKLEGNAEHCILENPILPFAQGSVSEPLDSAPEALFHEYSRLVEDKVVIQQTYKEDIFVSGSPVIENSLKQPKVSLSSQPNLKEVDSRLENHGKFPDVTIPKYLNLEPSLAMDWLEISWDELHIKERIGAGSFGTVHRAEWHGSVSILVPCDLVICIYLCEGSIKVAIMKRIRHPNVVLFMGAVTKRPHLSIVTEYLPRGSLYRLMHRPASGEMLDKRRRLRMALDVAKGINYLHCLNPPIVHWDLKSPNLLVDKNWTIKVCDFGLSRFKANTFISSKSVAGTPEWMAPEFLRGEPSNEKSDVYSFGVILWELVTMQQPWSGLGPAQVVGAVAFQNRRLTIPQNVSPVLASLMESCWADDPVERPAFGSIVESLKKLLKSPAQLIQMGGT</sequence>
<evidence type="ECO:0000313" key="3">
    <source>
        <dbReference type="Proteomes" id="UP000327013"/>
    </source>
</evidence>
<organism evidence="2 3">
    <name type="scientific">Carpinus fangiana</name>
    <dbReference type="NCBI Taxonomy" id="176857"/>
    <lineage>
        <taxon>Eukaryota</taxon>
        <taxon>Viridiplantae</taxon>
        <taxon>Streptophyta</taxon>
        <taxon>Embryophyta</taxon>
        <taxon>Tracheophyta</taxon>
        <taxon>Spermatophyta</taxon>
        <taxon>Magnoliopsida</taxon>
        <taxon>eudicotyledons</taxon>
        <taxon>Gunneridae</taxon>
        <taxon>Pentapetalae</taxon>
        <taxon>rosids</taxon>
        <taxon>fabids</taxon>
        <taxon>Fagales</taxon>
        <taxon>Betulaceae</taxon>
        <taxon>Carpinus</taxon>
    </lineage>
</organism>
<feature type="domain" description="Protein kinase" evidence="1">
    <location>
        <begin position="656"/>
        <end position="912"/>
    </location>
</feature>
<dbReference type="PRINTS" id="PR00109">
    <property type="entry name" value="TYRKINASE"/>
</dbReference>
<dbReference type="GO" id="GO:0004674">
    <property type="term" value="F:protein serine/threonine kinase activity"/>
    <property type="evidence" value="ECO:0007669"/>
    <property type="project" value="TreeGrafter"/>
</dbReference>
<dbReference type="Gene3D" id="1.10.510.10">
    <property type="entry name" value="Transferase(Phosphotransferase) domain 1"/>
    <property type="match status" value="1"/>
</dbReference>
<dbReference type="CDD" id="cd13999">
    <property type="entry name" value="STKc_MAP3K-like"/>
    <property type="match status" value="1"/>
</dbReference>
<dbReference type="Proteomes" id="UP000327013">
    <property type="component" value="Chromosome 5"/>
</dbReference>
<dbReference type="EMBL" id="CM017325">
    <property type="protein sequence ID" value="KAE8057089.1"/>
    <property type="molecule type" value="Genomic_DNA"/>
</dbReference>
<dbReference type="PANTHER" id="PTHR44329:SF231">
    <property type="entry name" value="PROTEIN KINASE SUPERFAMILY PROTEIN"/>
    <property type="match status" value="1"/>
</dbReference>
<evidence type="ECO:0000313" key="2">
    <source>
        <dbReference type="EMBL" id="KAE8057089.1"/>
    </source>
</evidence>
<dbReference type="SUPFAM" id="SSF56112">
    <property type="entry name" value="Protein kinase-like (PK-like)"/>
    <property type="match status" value="1"/>
</dbReference>
<dbReference type="AlphaFoldDB" id="A0A5N6R7U8"/>
<dbReference type="InterPro" id="IPR000719">
    <property type="entry name" value="Prot_kinase_dom"/>
</dbReference>
<dbReference type="InterPro" id="IPR011009">
    <property type="entry name" value="Kinase-like_dom_sf"/>
</dbReference>
<dbReference type="PANTHER" id="PTHR44329">
    <property type="entry name" value="SERINE/THREONINE-PROTEIN KINASE TNNI3K-RELATED"/>
    <property type="match status" value="1"/>
</dbReference>
<dbReference type="PROSITE" id="PS00108">
    <property type="entry name" value="PROTEIN_KINASE_ST"/>
    <property type="match status" value="1"/>
</dbReference>
<protein>
    <recommendedName>
        <fullName evidence="1">Protein kinase domain-containing protein</fullName>
    </recommendedName>
</protein>
<dbReference type="Pfam" id="PF07714">
    <property type="entry name" value="PK_Tyr_Ser-Thr"/>
    <property type="match status" value="1"/>
</dbReference>
<reference evidence="2 3" key="1">
    <citation type="submission" date="2019-06" db="EMBL/GenBank/DDBJ databases">
        <title>A chromosomal-level reference genome of Carpinus fangiana (Coryloideae, Betulaceae).</title>
        <authorList>
            <person name="Yang X."/>
            <person name="Wang Z."/>
            <person name="Zhang L."/>
            <person name="Hao G."/>
            <person name="Liu J."/>
            <person name="Yang Y."/>
        </authorList>
    </citation>
    <scope>NUCLEOTIDE SEQUENCE [LARGE SCALE GENOMIC DNA]</scope>
    <source>
        <strain evidence="2">Cfa_2016G</strain>
        <tissue evidence="2">Leaf</tissue>
    </source>
</reference>
<dbReference type="InterPro" id="IPR008271">
    <property type="entry name" value="Ser/Thr_kinase_AS"/>
</dbReference>
<dbReference type="InterPro" id="IPR001245">
    <property type="entry name" value="Ser-Thr/Tyr_kinase_cat_dom"/>
</dbReference>
<dbReference type="InterPro" id="IPR055164">
    <property type="entry name" value="EDR1/CTR1/ARMC3-like_pept-like"/>
</dbReference>
<accession>A0A5N6R7U8</accession>
<dbReference type="GO" id="GO:0005524">
    <property type="term" value="F:ATP binding"/>
    <property type="evidence" value="ECO:0007669"/>
    <property type="project" value="InterPro"/>
</dbReference>
<dbReference type="SMART" id="SM00220">
    <property type="entry name" value="S_TKc"/>
    <property type="match status" value="1"/>
</dbReference>